<evidence type="ECO:0000256" key="1">
    <source>
        <dbReference type="SAM" id="Phobius"/>
    </source>
</evidence>
<dbReference type="InterPro" id="IPR006626">
    <property type="entry name" value="PbH1"/>
</dbReference>
<dbReference type="Pfam" id="PF05048">
    <property type="entry name" value="NosD"/>
    <property type="match status" value="1"/>
</dbReference>
<evidence type="ECO:0000313" key="3">
    <source>
        <dbReference type="EMBL" id="GAH78684.1"/>
    </source>
</evidence>
<evidence type="ECO:0000259" key="2">
    <source>
        <dbReference type="Pfam" id="PF05048"/>
    </source>
</evidence>
<accession>X1JK71</accession>
<comment type="caution">
    <text evidence="3">The sequence shown here is derived from an EMBL/GenBank/DDBJ whole genome shotgun (WGS) entry which is preliminary data.</text>
</comment>
<keyword evidence="1" id="KW-1133">Transmembrane helix</keyword>
<keyword evidence="1" id="KW-0472">Membrane</keyword>
<gene>
    <name evidence="3" type="ORF">S03H2_66187</name>
</gene>
<dbReference type="Gene3D" id="2.160.20.10">
    <property type="entry name" value="Single-stranded right-handed beta-helix, Pectin lyase-like"/>
    <property type="match status" value="1"/>
</dbReference>
<dbReference type="AlphaFoldDB" id="X1JK71"/>
<dbReference type="InterPro" id="IPR022441">
    <property type="entry name" value="Para_beta_helix_rpt-2"/>
</dbReference>
<dbReference type="NCBIfam" id="TIGR03804">
    <property type="entry name" value="para_beta_helix"/>
    <property type="match status" value="3"/>
</dbReference>
<dbReference type="EMBL" id="BARU01043186">
    <property type="protein sequence ID" value="GAH78684.1"/>
    <property type="molecule type" value="Genomic_DNA"/>
</dbReference>
<organism evidence="3">
    <name type="scientific">marine sediment metagenome</name>
    <dbReference type="NCBI Taxonomy" id="412755"/>
    <lineage>
        <taxon>unclassified sequences</taxon>
        <taxon>metagenomes</taxon>
        <taxon>ecological metagenomes</taxon>
    </lineage>
</organism>
<keyword evidence="1" id="KW-0812">Transmembrane</keyword>
<dbReference type="InterPro" id="IPR012334">
    <property type="entry name" value="Pectin_lyas_fold"/>
</dbReference>
<dbReference type="InterPro" id="IPR007742">
    <property type="entry name" value="NosD_dom"/>
</dbReference>
<reference evidence="3" key="1">
    <citation type="journal article" date="2014" name="Front. Microbiol.">
        <title>High frequency of phylogenetically diverse reductive dehalogenase-homologous genes in deep subseafloor sedimentary metagenomes.</title>
        <authorList>
            <person name="Kawai M."/>
            <person name="Futagami T."/>
            <person name="Toyoda A."/>
            <person name="Takaki Y."/>
            <person name="Nishi S."/>
            <person name="Hori S."/>
            <person name="Arai W."/>
            <person name="Tsubouchi T."/>
            <person name="Morono Y."/>
            <person name="Uchiyama I."/>
            <person name="Ito T."/>
            <person name="Fujiyama A."/>
            <person name="Inagaki F."/>
            <person name="Takami H."/>
        </authorList>
    </citation>
    <scope>NUCLEOTIDE SEQUENCE</scope>
    <source>
        <strain evidence="3">Expedition CK06-06</strain>
    </source>
</reference>
<dbReference type="InterPro" id="IPR011050">
    <property type="entry name" value="Pectin_lyase_fold/virulence"/>
</dbReference>
<feature type="transmembrane region" description="Helical" evidence="1">
    <location>
        <begin position="128"/>
        <end position="150"/>
    </location>
</feature>
<proteinExistence type="predicted"/>
<dbReference type="SMART" id="SM00710">
    <property type="entry name" value="PbH1"/>
    <property type="match status" value="4"/>
</dbReference>
<feature type="domain" description="Periplasmic copper-binding protein NosD beta helix" evidence="2">
    <location>
        <begin position="7"/>
        <end position="114"/>
    </location>
</feature>
<dbReference type="SUPFAM" id="SSF51126">
    <property type="entry name" value="Pectin lyase-like"/>
    <property type="match status" value="1"/>
</dbReference>
<protein>
    <recommendedName>
        <fullName evidence="2">Periplasmic copper-binding protein NosD beta helix domain-containing protein</fullName>
    </recommendedName>
</protein>
<name>X1JK71_9ZZZZ</name>
<sequence>MTYRNITNDYISDNDVTDNTYLGFYLSSSYNNTLTENVATGNINGFTLSYSDLNTFTNNTANNNDLYGFRLLFSHYNNLTDNSASYNLKYGIYLEDSTFNLIIGNILEDNGIGPIYEKLADDTDYPDVFLIAVVIFIIALLSIIIVKIVFCIKRKNVKSYISKLSLKKRME</sequence>